<dbReference type="AlphaFoldDB" id="A0A0E9XIN1"/>
<name>A0A0E9XIN1_ANGAN</name>
<accession>A0A0E9XIN1</accession>
<evidence type="ECO:0000313" key="1">
    <source>
        <dbReference type="EMBL" id="JAI02525.1"/>
    </source>
</evidence>
<organism evidence="1">
    <name type="scientific">Anguilla anguilla</name>
    <name type="common">European freshwater eel</name>
    <name type="synonym">Muraena anguilla</name>
    <dbReference type="NCBI Taxonomy" id="7936"/>
    <lineage>
        <taxon>Eukaryota</taxon>
        <taxon>Metazoa</taxon>
        <taxon>Chordata</taxon>
        <taxon>Craniata</taxon>
        <taxon>Vertebrata</taxon>
        <taxon>Euteleostomi</taxon>
        <taxon>Actinopterygii</taxon>
        <taxon>Neopterygii</taxon>
        <taxon>Teleostei</taxon>
        <taxon>Anguilliformes</taxon>
        <taxon>Anguillidae</taxon>
        <taxon>Anguilla</taxon>
    </lineage>
</organism>
<protein>
    <submittedName>
        <fullName evidence="1">Uncharacterized protein</fullName>
    </submittedName>
</protein>
<reference evidence="1" key="1">
    <citation type="submission" date="2014-11" db="EMBL/GenBank/DDBJ databases">
        <authorList>
            <person name="Amaro Gonzalez C."/>
        </authorList>
    </citation>
    <scope>NUCLEOTIDE SEQUENCE</scope>
</reference>
<proteinExistence type="predicted"/>
<dbReference type="EMBL" id="GBXM01006053">
    <property type="protein sequence ID" value="JAI02525.1"/>
    <property type="molecule type" value="Transcribed_RNA"/>
</dbReference>
<sequence>MTYGMHLLYVALDKSICQINVM</sequence>
<reference evidence="1" key="2">
    <citation type="journal article" date="2015" name="Fish Shellfish Immunol.">
        <title>Early steps in the European eel (Anguilla anguilla)-Vibrio vulnificus interaction in the gills: Role of the RtxA13 toxin.</title>
        <authorList>
            <person name="Callol A."/>
            <person name="Pajuelo D."/>
            <person name="Ebbesson L."/>
            <person name="Teles M."/>
            <person name="MacKenzie S."/>
            <person name="Amaro C."/>
        </authorList>
    </citation>
    <scope>NUCLEOTIDE SEQUENCE</scope>
</reference>